<dbReference type="EMBL" id="UINC01044175">
    <property type="protein sequence ID" value="SVB49263.1"/>
    <property type="molecule type" value="Genomic_DNA"/>
</dbReference>
<organism evidence="2">
    <name type="scientific">marine metagenome</name>
    <dbReference type="NCBI Taxonomy" id="408172"/>
    <lineage>
        <taxon>unclassified sequences</taxon>
        <taxon>metagenomes</taxon>
        <taxon>ecological metagenomes</taxon>
    </lineage>
</organism>
<feature type="compositionally biased region" description="Basic and acidic residues" evidence="1">
    <location>
        <begin position="14"/>
        <end position="27"/>
    </location>
</feature>
<reference evidence="2" key="1">
    <citation type="submission" date="2018-05" db="EMBL/GenBank/DDBJ databases">
        <authorList>
            <person name="Lanie J.A."/>
            <person name="Ng W.-L."/>
            <person name="Kazmierczak K.M."/>
            <person name="Andrzejewski T.M."/>
            <person name="Davidsen T.M."/>
            <person name="Wayne K.J."/>
            <person name="Tettelin H."/>
            <person name="Glass J.I."/>
            <person name="Rusch D."/>
            <person name="Podicherti R."/>
            <person name="Tsui H.-C.T."/>
            <person name="Winkler M.E."/>
        </authorList>
    </citation>
    <scope>NUCLEOTIDE SEQUENCE</scope>
</reference>
<name>A0A382EH51_9ZZZZ</name>
<evidence type="ECO:0000256" key="1">
    <source>
        <dbReference type="SAM" id="MobiDB-lite"/>
    </source>
</evidence>
<dbReference type="AlphaFoldDB" id="A0A382EH51"/>
<proteinExistence type="predicted"/>
<feature type="region of interest" description="Disordered" evidence="1">
    <location>
        <begin position="1"/>
        <end position="27"/>
    </location>
</feature>
<protein>
    <submittedName>
        <fullName evidence="2">Uncharacterized protein</fullName>
    </submittedName>
</protein>
<evidence type="ECO:0000313" key="2">
    <source>
        <dbReference type="EMBL" id="SVB49263.1"/>
    </source>
</evidence>
<sequence length="27" mass="3267">SYECSQTVKRKERKKQEEKPLTLKESI</sequence>
<accession>A0A382EH51</accession>
<gene>
    <name evidence="2" type="ORF">METZ01_LOCUS202117</name>
</gene>
<feature type="non-terminal residue" evidence="2">
    <location>
        <position position="1"/>
    </location>
</feature>